<evidence type="ECO:0000313" key="2">
    <source>
        <dbReference type="Proteomes" id="UP000276133"/>
    </source>
</evidence>
<proteinExistence type="predicted"/>
<keyword evidence="2" id="KW-1185">Reference proteome</keyword>
<comment type="caution">
    <text evidence="1">The sequence shown here is derived from an EMBL/GenBank/DDBJ whole genome shotgun (WGS) entry which is preliminary data.</text>
</comment>
<evidence type="ECO:0000313" key="1">
    <source>
        <dbReference type="EMBL" id="RNA24517.1"/>
    </source>
</evidence>
<dbReference type="EMBL" id="REGN01003105">
    <property type="protein sequence ID" value="RNA24517.1"/>
    <property type="molecule type" value="Genomic_DNA"/>
</dbReference>
<accession>A0A3M7RMA1</accession>
<dbReference type="Proteomes" id="UP000276133">
    <property type="component" value="Unassembled WGS sequence"/>
</dbReference>
<gene>
    <name evidence="1" type="ORF">BpHYR1_006311</name>
</gene>
<protein>
    <submittedName>
        <fullName evidence="1">Uncharacterized protein</fullName>
    </submittedName>
</protein>
<reference evidence="1 2" key="1">
    <citation type="journal article" date="2018" name="Sci. Rep.">
        <title>Genomic signatures of local adaptation to the degree of environmental predictability in rotifers.</title>
        <authorList>
            <person name="Franch-Gras L."/>
            <person name="Hahn C."/>
            <person name="Garcia-Roger E.M."/>
            <person name="Carmona M.J."/>
            <person name="Serra M."/>
            <person name="Gomez A."/>
        </authorList>
    </citation>
    <scope>NUCLEOTIDE SEQUENCE [LARGE SCALE GENOMIC DNA]</scope>
    <source>
        <strain evidence="1">HYR1</strain>
    </source>
</reference>
<name>A0A3M7RMA1_BRAPC</name>
<sequence>MHIFNNQLSKNKTQITLVQDRKRCTLDHCYLTSLGYRAWCPKMGANRLVFCERTRNSRFLETQ</sequence>
<dbReference type="AlphaFoldDB" id="A0A3M7RMA1"/>
<organism evidence="1 2">
    <name type="scientific">Brachionus plicatilis</name>
    <name type="common">Marine rotifer</name>
    <name type="synonym">Brachionus muelleri</name>
    <dbReference type="NCBI Taxonomy" id="10195"/>
    <lineage>
        <taxon>Eukaryota</taxon>
        <taxon>Metazoa</taxon>
        <taxon>Spiralia</taxon>
        <taxon>Gnathifera</taxon>
        <taxon>Rotifera</taxon>
        <taxon>Eurotatoria</taxon>
        <taxon>Monogononta</taxon>
        <taxon>Pseudotrocha</taxon>
        <taxon>Ploima</taxon>
        <taxon>Brachionidae</taxon>
        <taxon>Brachionus</taxon>
    </lineage>
</organism>